<keyword evidence="4" id="KW-1185">Reference proteome</keyword>
<reference evidence="1 4" key="2">
    <citation type="submission" date="2019-02" db="EMBL/GenBank/DDBJ databases">
        <title>Complete genome sequence of Desulfobacter hydrogenophilus AcRS1.</title>
        <authorList>
            <person name="Marietou A."/>
            <person name="Lund M.B."/>
            <person name="Marshall I.P.G."/>
            <person name="Schreiber L."/>
            <person name="Jorgensen B."/>
        </authorList>
    </citation>
    <scope>NUCLEOTIDE SEQUENCE [LARGE SCALE GENOMIC DNA]</scope>
    <source>
        <strain evidence="1 4">AcRS1</strain>
    </source>
</reference>
<dbReference type="RefSeq" id="WP_111956808.1">
    <property type="nucleotide sequence ID" value="NZ_CP036313.1"/>
</dbReference>
<protein>
    <submittedName>
        <fullName evidence="2">GxxExxY protein</fullName>
    </submittedName>
</protein>
<evidence type="ECO:0000313" key="3">
    <source>
        <dbReference type="Proteomes" id="UP000248798"/>
    </source>
</evidence>
<evidence type="ECO:0000313" key="2">
    <source>
        <dbReference type="EMBL" id="RAM01900.1"/>
    </source>
</evidence>
<name>A0A328FDR8_9BACT</name>
<reference evidence="2 3" key="1">
    <citation type="submission" date="2018-06" db="EMBL/GenBank/DDBJ databases">
        <title>Complete Genome Sequence of Desulfobacter hydrogenophilus (DSM3380).</title>
        <authorList>
            <person name="Marietou A."/>
            <person name="Schreiber L."/>
            <person name="Marshall I."/>
            <person name="Jorgensen B."/>
        </authorList>
    </citation>
    <scope>NUCLEOTIDE SEQUENCE [LARGE SCALE GENOMIC DNA]</scope>
    <source>
        <strain evidence="2 3">DSM 3380</strain>
    </source>
</reference>
<dbReference type="Proteomes" id="UP000248798">
    <property type="component" value="Unassembled WGS sequence"/>
</dbReference>
<dbReference type="InterPro" id="IPR026350">
    <property type="entry name" value="GxxExxY"/>
</dbReference>
<gene>
    <name evidence="2" type="ORF">DO021_11575</name>
    <name evidence="1" type="ORF">EYB58_12750</name>
</gene>
<dbReference type="Pfam" id="PF13366">
    <property type="entry name" value="PDDEXK_3"/>
    <property type="match status" value="1"/>
</dbReference>
<dbReference type="AlphaFoldDB" id="A0A328FDR8"/>
<dbReference type="EMBL" id="QLNI01000021">
    <property type="protein sequence ID" value="RAM01900.1"/>
    <property type="molecule type" value="Genomic_DNA"/>
</dbReference>
<evidence type="ECO:0000313" key="4">
    <source>
        <dbReference type="Proteomes" id="UP000293902"/>
    </source>
</evidence>
<organism evidence="2 3">
    <name type="scientific">Desulfobacter hydrogenophilus</name>
    <dbReference type="NCBI Taxonomy" id="2291"/>
    <lineage>
        <taxon>Bacteria</taxon>
        <taxon>Pseudomonadati</taxon>
        <taxon>Thermodesulfobacteriota</taxon>
        <taxon>Desulfobacteria</taxon>
        <taxon>Desulfobacterales</taxon>
        <taxon>Desulfobacteraceae</taxon>
        <taxon>Desulfobacter</taxon>
    </lineage>
</organism>
<evidence type="ECO:0000313" key="1">
    <source>
        <dbReference type="EMBL" id="QBH13712.1"/>
    </source>
</evidence>
<dbReference type="NCBIfam" id="TIGR04256">
    <property type="entry name" value="GxxExxY"/>
    <property type="match status" value="1"/>
</dbReference>
<dbReference type="EMBL" id="CP036313">
    <property type="protein sequence ID" value="QBH13712.1"/>
    <property type="molecule type" value="Genomic_DNA"/>
</dbReference>
<accession>A0A328FDR8</accession>
<proteinExistence type="predicted"/>
<dbReference type="Proteomes" id="UP000293902">
    <property type="component" value="Chromosome"/>
</dbReference>
<sequence>MRDKETYSIIGAAMTVHNELGNGFLEAVYQEALEHEFQFGKIPYEREKTLPVYYRGNRLTAHYKADFLCFESVIVELKALQQISGVEEAQVINYMKASGIKKSLLINFGARQLQYKRLVYNF</sequence>
<dbReference type="OrthoDB" id="9798792at2"/>